<dbReference type="Proteomes" id="UP000198929">
    <property type="component" value="Unassembled WGS sequence"/>
</dbReference>
<dbReference type="Gene3D" id="3.40.50.1820">
    <property type="entry name" value="alpha/beta hydrolase"/>
    <property type="match status" value="1"/>
</dbReference>
<keyword evidence="4" id="KW-0472">Membrane</keyword>
<evidence type="ECO:0008006" key="7">
    <source>
        <dbReference type="Google" id="ProtNLM"/>
    </source>
</evidence>
<proteinExistence type="predicted"/>
<comment type="subcellular location">
    <subcellularLocation>
        <location evidence="1">Membrane</location>
        <topology evidence="1">Multi-pass membrane protein</topology>
    </subcellularLocation>
</comment>
<gene>
    <name evidence="5" type="ORF">SAMN05661109_00557</name>
</gene>
<dbReference type="InterPro" id="IPR029058">
    <property type="entry name" value="AB_hydrolase_fold"/>
</dbReference>
<dbReference type="PANTHER" id="PTHR17920">
    <property type="entry name" value="TRANSMEMBRANE AND COILED-COIL DOMAIN-CONTAINING PROTEIN 4 TMCO4"/>
    <property type="match status" value="1"/>
</dbReference>
<evidence type="ECO:0000256" key="1">
    <source>
        <dbReference type="ARBA" id="ARBA00004141"/>
    </source>
</evidence>
<keyword evidence="3" id="KW-1133">Transmembrane helix</keyword>
<evidence type="ECO:0000256" key="3">
    <source>
        <dbReference type="ARBA" id="ARBA00022989"/>
    </source>
</evidence>
<reference evidence="6" key="1">
    <citation type="submission" date="2016-10" db="EMBL/GenBank/DDBJ databases">
        <authorList>
            <person name="Varghese N."/>
            <person name="Submissions S."/>
        </authorList>
    </citation>
    <scope>NUCLEOTIDE SEQUENCE [LARGE SCALE GENOMIC DNA]</scope>
    <source>
        <strain evidence="6">DSM 20524</strain>
    </source>
</reference>
<protein>
    <recommendedName>
        <fullName evidence="7">DUF726 domain-containing protein</fullName>
    </recommendedName>
</protein>
<dbReference type="InterPro" id="IPR007941">
    <property type="entry name" value="DUF726"/>
</dbReference>
<evidence type="ECO:0000256" key="4">
    <source>
        <dbReference type="ARBA" id="ARBA00023136"/>
    </source>
</evidence>
<dbReference type="STRING" id="1121357.SAMN05661109_00557"/>
<accession>A0A1H9QKC4</accession>
<dbReference type="GO" id="GO:0016020">
    <property type="term" value="C:membrane"/>
    <property type="evidence" value="ECO:0007669"/>
    <property type="project" value="UniProtKB-SubCell"/>
</dbReference>
<dbReference type="AlphaFoldDB" id="A0A1H9QKC4"/>
<sequence length="509" mass="53967">MRNWEDITISIKDIDEHTLQLESSESKDKKSKQVARKLQKTAKQAEKTLLDIAKLLECGVEADTNRQIGWCSGCLSKSAHTSFAVPASWSKASRCAECDAFTIGCAVPGCKNFANRGFKKRVFAVFCSEHSHEIADFEKSHETIAEPSDWEDLRDFKKVNVPRNIVRAGTTVAVAGGSSFLVAGAAPAIGGALGSLKGLSGAAATNHGLALLGGGAKAAGGLGMAGGHIVVSTLGTTITGATGLRVVNAYVNEDKSFGVEKKRDGTGVPVIFASGFTTDKKDNWCDWERLIDTCYPNSPVYQVTWGASSALLLGISGTKNIARKVLKEGSTRLAKRASKLANQQLGPLAAVGATAAAIANPWHTSQHRAFRAGSALAAILEKTRFDDGFVLIGHSLGGALMAKATEELGKLGKDSALRTVHLLAPAFPASRDVLPLVAGVSGSVFNYRSRNDHALKTLYRVANIRQAAGHLGFFATDKKLVEIDCTDTVSDHSAYFHSRFTLAEDVGPV</sequence>
<keyword evidence="2" id="KW-0812">Transmembrane</keyword>
<evidence type="ECO:0000313" key="6">
    <source>
        <dbReference type="Proteomes" id="UP000198929"/>
    </source>
</evidence>
<keyword evidence="6" id="KW-1185">Reference proteome</keyword>
<name>A0A1H9QKC4_9CORY</name>
<evidence type="ECO:0000313" key="5">
    <source>
        <dbReference type="EMBL" id="SER60319.1"/>
    </source>
</evidence>
<dbReference type="SUPFAM" id="SSF53474">
    <property type="entry name" value="alpha/beta-Hydrolases"/>
    <property type="match status" value="1"/>
</dbReference>
<dbReference type="PANTHER" id="PTHR17920:SF3">
    <property type="entry name" value="TRANSMEMBRANE AND COILED-COIL DOMAIN-CONTAINING PROTEIN 4"/>
    <property type="match status" value="1"/>
</dbReference>
<organism evidence="5 6">
    <name type="scientific">Corynebacterium cystitidis DSM 20524</name>
    <dbReference type="NCBI Taxonomy" id="1121357"/>
    <lineage>
        <taxon>Bacteria</taxon>
        <taxon>Bacillati</taxon>
        <taxon>Actinomycetota</taxon>
        <taxon>Actinomycetes</taxon>
        <taxon>Mycobacteriales</taxon>
        <taxon>Corynebacteriaceae</taxon>
        <taxon>Corynebacterium</taxon>
    </lineage>
</organism>
<evidence type="ECO:0000256" key="2">
    <source>
        <dbReference type="ARBA" id="ARBA00022692"/>
    </source>
</evidence>
<dbReference type="EMBL" id="FOGQ01000002">
    <property type="protein sequence ID" value="SER60319.1"/>
    <property type="molecule type" value="Genomic_DNA"/>
</dbReference>
<dbReference type="Pfam" id="PF05277">
    <property type="entry name" value="DUF726"/>
    <property type="match status" value="1"/>
</dbReference>